<reference evidence="2 3" key="2">
    <citation type="journal article" date="2016" name="Int. J. Syst. Evol. Microbiol.">
        <title>Flavisolibacter tropicus sp. nov., isolated from tropical soil.</title>
        <authorList>
            <person name="Lee J.J."/>
            <person name="Kang M.S."/>
            <person name="Kim G.S."/>
            <person name="Lee C.S."/>
            <person name="Lim S."/>
            <person name="Lee J."/>
            <person name="Roh S.H."/>
            <person name="Kang H."/>
            <person name="Ha J.M."/>
            <person name="Bae S."/>
            <person name="Jung H.Y."/>
            <person name="Kim M.K."/>
        </authorList>
    </citation>
    <scope>NUCLEOTIDE SEQUENCE [LARGE SCALE GENOMIC DNA]</scope>
    <source>
        <strain evidence="2 3">LCS9</strain>
    </source>
</reference>
<feature type="chain" id="PRO_5008001222" description="Lipocalin-like domain-containing protein" evidence="1">
    <location>
        <begin position="21"/>
        <end position="129"/>
    </location>
</feature>
<evidence type="ECO:0000313" key="2">
    <source>
        <dbReference type="EMBL" id="ANE51190.1"/>
    </source>
</evidence>
<evidence type="ECO:0000313" key="3">
    <source>
        <dbReference type="Proteomes" id="UP000077177"/>
    </source>
</evidence>
<proteinExistence type="predicted"/>
<dbReference type="RefSeq" id="WP_066404946.1">
    <property type="nucleotide sequence ID" value="NZ_CP011390.1"/>
</dbReference>
<dbReference type="OrthoDB" id="675983at2"/>
<feature type="signal peptide" evidence="1">
    <location>
        <begin position="1"/>
        <end position="20"/>
    </location>
</feature>
<keyword evidence="3" id="KW-1185">Reference proteome</keyword>
<dbReference type="KEGG" id="fla:SY85_12435"/>
<reference evidence="3" key="1">
    <citation type="submission" date="2015-01" db="EMBL/GenBank/DDBJ databases">
        <title>Flavisolibacter sp./LCS9/ whole genome sequencing.</title>
        <authorList>
            <person name="Kim M.K."/>
            <person name="Srinivasan S."/>
            <person name="Lee J.-J."/>
        </authorList>
    </citation>
    <scope>NUCLEOTIDE SEQUENCE [LARGE SCALE GENOMIC DNA]</scope>
    <source>
        <strain evidence="3">LCS9</strain>
    </source>
</reference>
<dbReference type="AlphaFoldDB" id="A0A172TVY0"/>
<protein>
    <recommendedName>
        <fullName evidence="4">Lipocalin-like domain-containing protein</fullName>
    </recommendedName>
</protein>
<dbReference type="Proteomes" id="UP000077177">
    <property type="component" value="Chromosome"/>
</dbReference>
<evidence type="ECO:0000256" key="1">
    <source>
        <dbReference type="SAM" id="SignalP"/>
    </source>
</evidence>
<accession>A0A172TVY0</accession>
<evidence type="ECO:0008006" key="4">
    <source>
        <dbReference type="Google" id="ProtNLM"/>
    </source>
</evidence>
<name>A0A172TVY0_9BACT</name>
<dbReference type="EMBL" id="CP011390">
    <property type="protein sequence ID" value="ANE51190.1"/>
    <property type="molecule type" value="Genomic_DNA"/>
</dbReference>
<organism evidence="2 3">
    <name type="scientific">Flavisolibacter tropicus</name>
    <dbReference type="NCBI Taxonomy" id="1492898"/>
    <lineage>
        <taxon>Bacteria</taxon>
        <taxon>Pseudomonadati</taxon>
        <taxon>Bacteroidota</taxon>
        <taxon>Chitinophagia</taxon>
        <taxon>Chitinophagales</taxon>
        <taxon>Chitinophagaceae</taxon>
        <taxon>Flavisolibacter</taxon>
    </lineage>
</organism>
<gene>
    <name evidence="2" type="ORF">SY85_12435</name>
</gene>
<keyword evidence="1" id="KW-0732">Signal</keyword>
<sequence length="129" mass="14836">MKMCMLFVIVLLSFLSKSVAQSRNLAALVGRWETIESKYDGGGFEVMDTTHIILFYGKERKPLLSFNADFTKSPAWFDFTVKDTTGTVKLQSLLQVINDDLIQWQLFDGTRSDYFTASNGEIMYLRRKQ</sequence>